<keyword evidence="7 8" id="KW-0472">Membrane</keyword>
<dbReference type="OrthoDB" id="9782305at2"/>
<comment type="caution">
    <text evidence="9">The sequence shown here is derived from an EMBL/GenBank/DDBJ whole genome shotgun (WGS) entry which is preliminary data.</text>
</comment>
<feature type="transmembrane region" description="Helical" evidence="8">
    <location>
        <begin position="326"/>
        <end position="344"/>
    </location>
</feature>
<feature type="transmembrane region" description="Helical" evidence="8">
    <location>
        <begin position="296"/>
        <end position="314"/>
    </location>
</feature>
<dbReference type="AlphaFoldDB" id="K1JQ67"/>
<comment type="subcellular location">
    <subcellularLocation>
        <location evidence="1">Cell membrane</location>
        <topology evidence="1">Multi-pass membrane protein</topology>
    </subcellularLocation>
</comment>
<evidence type="ECO:0000256" key="1">
    <source>
        <dbReference type="ARBA" id="ARBA00004651"/>
    </source>
</evidence>
<dbReference type="PANTHER" id="PTHR30472">
    <property type="entry name" value="FERRIC ENTEROBACTIN TRANSPORT SYSTEM PERMEASE PROTEIN"/>
    <property type="match status" value="1"/>
</dbReference>
<proteinExistence type="inferred from homology"/>
<dbReference type="CDD" id="cd06550">
    <property type="entry name" value="TM_ABC_iron-siderophores_like"/>
    <property type="match status" value="1"/>
</dbReference>
<reference evidence="9 10" key="1">
    <citation type="submission" date="2012-05" db="EMBL/GenBank/DDBJ databases">
        <title>The Genome Sequence of Sutterella wadsworthensis 2_1_59BFAA.</title>
        <authorList>
            <consortium name="The Broad Institute Genome Sequencing Platform"/>
            <person name="Earl A."/>
            <person name="Ward D."/>
            <person name="Feldgarden M."/>
            <person name="Gevers D."/>
            <person name="Daigneault M."/>
            <person name="Strauss J."/>
            <person name="Allen-Vercoe E."/>
            <person name="Walker B."/>
            <person name="Young S.K."/>
            <person name="Zeng Q."/>
            <person name="Gargeya S."/>
            <person name="Fitzgerald M."/>
            <person name="Haas B."/>
            <person name="Abouelleil A."/>
            <person name="Alvarado L."/>
            <person name="Arachchi H.M."/>
            <person name="Berlin A.M."/>
            <person name="Chapman S.B."/>
            <person name="Goldberg J."/>
            <person name="Griggs A."/>
            <person name="Gujja S."/>
            <person name="Hansen M."/>
            <person name="Howarth C."/>
            <person name="Imamovic A."/>
            <person name="Larimer J."/>
            <person name="McCowen C."/>
            <person name="Montmayeur A."/>
            <person name="Murphy C."/>
            <person name="Neiman D."/>
            <person name="Pearson M."/>
            <person name="Priest M."/>
            <person name="Roberts A."/>
            <person name="Saif S."/>
            <person name="Shea T."/>
            <person name="Sisk P."/>
            <person name="Sykes S."/>
            <person name="Wortman J."/>
            <person name="Nusbaum C."/>
            <person name="Birren B."/>
        </authorList>
    </citation>
    <scope>NUCLEOTIDE SEQUENCE [LARGE SCALE GENOMIC DNA]</scope>
    <source>
        <strain evidence="9 10">2_1_59BFAA</strain>
    </source>
</reference>
<dbReference type="RefSeq" id="WP_005432959.1">
    <property type="nucleotide sequence ID" value="NZ_JH815513.1"/>
</dbReference>
<dbReference type="InterPro" id="IPR037294">
    <property type="entry name" value="ABC_BtuC-like"/>
</dbReference>
<feature type="transmembrane region" description="Helical" evidence="8">
    <location>
        <begin position="83"/>
        <end position="102"/>
    </location>
</feature>
<comment type="similarity">
    <text evidence="2">Belongs to the binding-protein-dependent transport system permease family. FecCD subfamily.</text>
</comment>
<evidence type="ECO:0000256" key="5">
    <source>
        <dbReference type="ARBA" id="ARBA00022692"/>
    </source>
</evidence>
<keyword evidence="3" id="KW-0813">Transport</keyword>
<dbReference type="InterPro" id="IPR000522">
    <property type="entry name" value="ABC_transptr_permease_BtuC"/>
</dbReference>
<dbReference type="FunFam" id="1.10.3470.10:FF:000001">
    <property type="entry name" value="Vitamin B12 ABC transporter permease BtuC"/>
    <property type="match status" value="1"/>
</dbReference>
<dbReference type="Proteomes" id="UP000005835">
    <property type="component" value="Unassembled WGS sequence"/>
</dbReference>
<gene>
    <name evidence="9" type="ORF">HMPREF9465_00049</name>
</gene>
<feature type="transmembrane region" description="Helical" evidence="8">
    <location>
        <begin position="139"/>
        <end position="158"/>
    </location>
</feature>
<keyword evidence="10" id="KW-1185">Reference proteome</keyword>
<dbReference type="GO" id="GO:0033214">
    <property type="term" value="P:siderophore-iron import into cell"/>
    <property type="evidence" value="ECO:0007669"/>
    <property type="project" value="TreeGrafter"/>
</dbReference>
<keyword evidence="4" id="KW-1003">Cell membrane</keyword>
<dbReference type="GO" id="GO:0022857">
    <property type="term" value="F:transmembrane transporter activity"/>
    <property type="evidence" value="ECO:0007669"/>
    <property type="project" value="InterPro"/>
</dbReference>
<evidence type="ECO:0000256" key="2">
    <source>
        <dbReference type="ARBA" id="ARBA00007935"/>
    </source>
</evidence>
<organism evidence="9 10">
    <name type="scientific">Sutterella wadsworthensis 2_1_59BFAA</name>
    <dbReference type="NCBI Taxonomy" id="742823"/>
    <lineage>
        <taxon>Bacteria</taxon>
        <taxon>Pseudomonadati</taxon>
        <taxon>Pseudomonadota</taxon>
        <taxon>Betaproteobacteria</taxon>
        <taxon>Burkholderiales</taxon>
        <taxon>Sutterellaceae</taxon>
        <taxon>Sutterella</taxon>
    </lineage>
</organism>
<evidence type="ECO:0000256" key="4">
    <source>
        <dbReference type="ARBA" id="ARBA00022475"/>
    </source>
</evidence>
<feature type="transmembrane region" description="Helical" evidence="8">
    <location>
        <begin position="24"/>
        <end position="44"/>
    </location>
</feature>
<accession>K1JQ67</accession>
<dbReference type="STRING" id="742823.HMPREF9465_00049"/>
<evidence type="ECO:0000256" key="6">
    <source>
        <dbReference type="ARBA" id="ARBA00022989"/>
    </source>
</evidence>
<dbReference type="EMBL" id="ADMG01000002">
    <property type="protein sequence ID" value="EKB32366.1"/>
    <property type="molecule type" value="Genomic_DNA"/>
</dbReference>
<dbReference type="Pfam" id="PF01032">
    <property type="entry name" value="FecCD"/>
    <property type="match status" value="1"/>
</dbReference>
<evidence type="ECO:0000313" key="10">
    <source>
        <dbReference type="Proteomes" id="UP000005835"/>
    </source>
</evidence>
<evidence type="ECO:0000256" key="8">
    <source>
        <dbReference type="SAM" id="Phobius"/>
    </source>
</evidence>
<sequence length="352" mass="36664">MSNVSTARARSAQAAGAAAGRFRLVMASLALLLAVTAVASLCLGRYSLTGTEVMAVLLPDGWLSVETNRMMENIVLNVRLPRVLLAIIAGAGLAMSGAAFQALFANPLAAPDTLGVATGASFGAVLGILWGWNGMGIQLMSLATGLSAVFFVIVISRVRNTSSILMIILSGMVVGALFSALVSLVKYAADPQDVLPSITFWMMGALTGATKSSVLAGTPMVLLGMLVLWLLRWRLNVTTLPTDEAASLGIPVRRIRAGVIIAATMITASVVSMCGLIGWVGLLVPHAARMLFGANNRFVLPASMVMGALFMLVIDTVARTATQSEIPVSILTAVVGAPFFIYLLRRTGGISG</sequence>
<evidence type="ECO:0000256" key="7">
    <source>
        <dbReference type="ARBA" id="ARBA00023136"/>
    </source>
</evidence>
<dbReference type="PATRIC" id="fig|742823.3.peg.53"/>
<feature type="transmembrane region" description="Helical" evidence="8">
    <location>
        <begin position="164"/>
        <end position="188"/>
    </location>
</feature>
<evidence type="ECO:0000256" key="3">
    <source>
        <dbReference type="ARBA" id="ARBA00022448"/>
    </source>
</evidence>
<feature type="transmembrane region" description="Helical" evidence="8">
    <location>
        <begin position="257"/>
        <end position="284"/>
    </location>
</feature>
<protein>
    <submittedName>
        <fullName evidence="9">Uncharacterized protein</fullName>
    </submittedName>
</protein>
<name>K1JQ67_9BURK</name>
<evidence type="ECO:0000313" key="9">
    <source>
        <dbReference type="EMBL" id="EKB32366.1"/>
    </source>
</evidence>
<dbReference type="PANTHER" id="PTHR30472:SF70">
    <property type="entry name" value="MOLYBDATE IMPORT SYSTEM PERMEASE PROTEIN MOLB"/>
    <property type="match status" value="1"/>
</dbReference>
<keyword evidence="6 8" id="KW-1133">Transmembrane helix</keyword>
<dbReference type="SUPFAM" id="SSF81345">
    <property type="entry name" value="ABC transporter involved in vitamin B12 uptake, BtuC"/>
    <property type="match status" value="1"/>
</dbReference>
<feature type="transmembrane region" description="Helical" evidence="8">
    <location>
        <begin position="200"/>
        <end position="231"/>
    </location>
</feature>
<dbReference type="eggNOG" id="COG0609">
    <property type="taxonomic scope" value="Bacteria"/>
</dbReference>
<dbReference type="Gene3D" id="1.10.3470.10">
    <property type="entry name" value="ABC transporter involved in vitamin B12 uptake, BtuC"/>
    <property type="match status" value="1"/>
</dbReference>
<dbReference type="GO" id="GO:0005886">
    <property type="term" value="C:plasma membrane"/>
    <property type="evidence" value="ECO:0007669"/>
    <property type="project" value="UniProtKB-SubCell"/>
</dbReference>
<keyword evidence="5 8" id="KW-0812">Transmembrane</keyword>
<dbReference type="HOGENOM" id="CLU_013016_0_2_4"/>